<reference evidence="2 3" key="1">
    <citation type="submission" date="2023-03" db="EMBL/GenBank/DDBJ databases">
        <title>Fodinicurvata sp. CAU 1616 isolated from sea sendiment.</title>
        <authorList>
            <person name="Kim W."/>
        </authorList>
    </citation>
    <scope>NUCLEOTIDE SEQUENCE [LARGE SCALE GENOMIC DNA]</scope>
    <source>
        <strain evidence="2 3">CAU 1616</strain>
    </source>
</reference>
<keyword evidence="3" id="KW-1185">Reference proteome</keyword>
<feature type="transmembrane region" description="Helical" evidence="1">
    <location>
        <begin position="6"/>
        <end position="36"/>
    </location>
</feature>
<evidence type="ECO:0000313" key="3">
    <source>
        <dbReference type="Proteomes" id="UP001215503"/>
    </source>
</evidence>
<dbReference type="RefSeq" id="WP_275819907.1">
    <property type="nucleotide sequence ID" value="NZ_JARHUD010000002.1"/>
</dbReference>
<evidence type="ECO:0000256" key="1">
    <source>
        <dbReference type="SAM" id="Phobius"/>
    </source>
</evidence>
<keyword evidence="1" id="KW-0472">Membrane</keyword>
<keyword evidence="1" id="KW-0812">Transmembrane</keyword>
<protein>
    <recommendedName>
        <fullName evidence="4">NADH dehydrogenase subunit 1</fullName>
    </recommendedName>
</protein>
<accession>A0ABT5YJF7</accession>
<proteinExistence type="predicted"/>
<dbReference type="EMBL" id="JARHUD010000002">
    <property type="protein sequence ID" value="MDF2094946.1"/>
    <property type="molecule type" value="Genomic_DNA"/>
</dbReference>
<keyword evidence="1" id="KW-1133">Transmembrane helix</keyword>
<organism evidence="2 3">
    <name type="scientific">Aquibaculum arenosum</name>
    <dbReference type="NCBI Taxonomy" id="3032591"/>
    <lineage>
        <taxon>Bacteria</taxon>
        <taxon>Pseudomonadati</taxon>
        <taxon>Pseudomonadota</taxon>
        <taxon>Alphaproteobacteria</taxon>
        <taxon>Rhodospirillales</taxon>
        <taxon>Rhodovibrionaceae</taxon>
        <taxon>Aquibaculum</taxon>
    </lineage>
</organism>
<evidence type="ECO:0000313" key="2">
    <source>
        <dbReference type="EMBL" id="MDF2094946.1"/>
    </source>
</evidence>
<comment type="caution">
    <text evidence="2">The sequence shown here is derived from an EMBL/GenBank/DDBJ whole genome shotgun (WGS) entry which is preliminary data.</text>
</comment>
<sequence>MWQILNTLVMLVCIFVCTILVLMFASWIAGSVFGLLPERPRT</sequence>
<evidence type="ECO:0008006" key="4">
    <source>
        <dbReference type="Google" id="ProtNLM"/>
    </source>
</evidence>
<dbReference type="Proteomes" id="UP001215503">
    <property type="component" value="Unassembled WGS sequence"/>
</dbReference>
<name>A0ABT5YJF7_9PROT</name>
<gene>
    <name evidence="2" type="ORF">P2G67_03035</name>
</gene>